<dbReference type="PANTHER" id="PTHR46853">
    <property type="entry name" value="METHYLOSOME PROTEIN 50"/>
    <property type="match status" value="1"/>
</dbReference>
<dbReference type="PANTHER" id="PTHR46853:SF1">
    <property type="entry name" value="METHYLOSOME PROTEIN 50"/>
    <property type="match status" value="1"/>
</dbReference>
<dbReference type="GO" id="GO:0034709">
    <property type="term" value="C:methylosome"/>
    <property type="evidence" value="ECO:0007669"/>
    <property type="project" value="TreeGrafter"/>
</dbReference>
<dbReference type="Gene3D" id="2.130.10.10">
    <property type="entry name" value="YVTN repeat-like/Quinoprotein amine dehydrogenase"/>
    <property type="match status" value="1"/>
</dbReference>
<dbReference type="SUPFAM" id="SSF50978">
    <property type="entry name" value="WD40 repeat-like"/>
    <property type="match status" value="1"/>
</dbReference>
<name>A0A7I8V4Q7_9ANNE</name>
<proteinExistence type="predicted"/>
<gene>
    <name evidence="3" type="ORF">DGYR_LOCUS521</name>
</gene>
<dbReference type="InterPro" id="IPR015943">
    <property type="entry name" value="WD40/YVTN_repeat-like_dom_sf"/>
</dbReference>
<dbReference type="Proteomes" id="UP000549394">
    <property type="component" value="Unassembled WGS sequence"/>
</dbReference>
<evidence type="ECO:0000256" key="1">
    <source>
        <dbReference type="ARBA" id="ARBA00004496"/>
    </source>
</evidence>
<dbReference type="InterPro" id="IPR036322">
    <property type="entry name" value="WD40_repeat_dom_sf"/>
</dbReference>
<evidence type="ECO:0000256" key="2">
    <source>
        <dbReference type="ARBA" id="ARBA00022490"/>
    </source>
</evidence>
<dbReference type="AlphaFoldDB" id="A0A7I8V4Q7"/>
<dbReference type="InterPro" id="IPR052139">
    <property type="entry name" value="Methylosome_Comp_WDR77"/>
</dbReference>
<comment type="caution">
    <text evidence="3">The sequence shown here is derived from an EMBL/GenBank/DDBJ whole genome shotgun (WGS) entry which is preliminary data.</text>
</comment>
<dbReference type="SMART" id="SM00320">
    <property type="entry name" value="WD40"/>
    <property type="match status" value="4"/>
</dbReference>
<keyword evidence="2" id="KW-0963">Cytoplasm</keyword>
<protein>
    <submittedName>
        <fullName evidence="3">DgyrCDS530</fullName>
    </submittedName>
</protein>
<accession>A0A7I8V4Q7</accession>
<evidence type="ECO:0000313" key="4">
    <source>
        <dbReference type="Proteomes" id="UP000549394"/>
    </source>
</evidence>
<dbReference type="EMBL" id="CAJFCJ010000001">
    <property type="protein sequence ID" value="CAD5111197.1"/>
    <property type="molecule type" value="Genomic_DNA"/>
</dbReference>
<dbReference type="InterPro" id="IPR001680">
    <property type="entry name" value="WD40_rpt"/>
</dbReference>
<reference evidence="3 4" key="1">
    <citation type="submission" date="2020-08" db="EMBL/GenBank/DDBJ databases">
        <authorList>
            <person name="Hejnol A."/>
        </authorList>
    </citation>
    <scope>NUCLEOTIDE SEQUENCE [LARGE SCALE GENOMIC DNA]</scope>
</reference>
<keyword evidence="4" id="KW-1185">Reference proteome</keyword>
<evidence type="ECO:0000313" key="3">
    <source>
        <dbReference type="EMBL" id="CAD5111197.1"/>
    </source>
</evidence>
<comment type="subcellular location">
    <subcellularLocation>
        <location evidence="1">Cytoplasm</location>
    </subcellularLocation>
</comment>
<dbReference type="OrthoDB" id="10260946at2759"/>
<organism evidence="3 4">
    <name type="scientific">Dimorphilus gyrociliatus</name>
    <dbReference type="NCBI Taxonomy" id="2664684"/>
    <lineage>
        <taxon>Eukaryota</taxon>
        <taxon>Metazoa</taxon>
        <taxon>Spiralia</taxon>
        <taxon>Lophotrochozoa</taxon>
        <taxon>Annelida</taxon>
        <taxon>Polychaeta</taxon>
        <taxon>Polychaeta incertae sedis</taxon>
        <taxon>Dinophilidae</taxon>
        <taxon>Dimorphilus</taxon>
    </lineage>
</organism>
<sequence>MNRHKNIDFLSLHKESQNLLVAASCLTYNKWSTKFLIYDKIPEKFSEPLESNISDEFNTTSCCGEILEKGKFVVGDDDGNLALLSYDKSGIMELNKYPVADSGLTSLITDSNNTVICGSFDGHVKVFLLDEERMTDFYDLHLAKVCSIYSLNSTNLFCSTSLDGTCLLVDRKLKSPAKVIMNCPENPPTSVWAKDSSSFIIGTEAGTVQEYDLRNGAHPLKEYFQHNRSVTKVLKHNNAIVSSAEDGCICTIKKEESRKFAVHTDIVTDMIDVGYILSCGWDGKICKFTEI</sequence>